<proteinExistence type="predicted"/>
<accession>A0A0F9Q4A1</accession>
<comment type="caution">
    <text evidence="1">The sequence shown here is derived from an EMBL/GenBank/DDBJ whole genome shotgun (WGS) entry which is preliminary data.</text>
</comment>
<reference evidence="1" key="1">
    <citation type="journal article" date="2015" name="Nature">
        <title>Complex archaea that bridge the gap between prokaryotes and eukaryotes.</title>
        <authorList>
            <person name="Spang A."/>
            <person name="Saw J.H."/>
            <person name="Jorgensen S.L."/>
            <person name="Zaremba-Niedzwiedzka K."/>
            <person name="Martijn J."/>
            <person name="Lind A.E."/>
            <person name="van Eijk R."/>
            <person name="Schleper C."/>
            <person name="Guy L."/>
            <person name="Ettema T.J."/>
        </authorList>
    </citation>
    <scope>NUCLEOTIDE SEQUENCE</scope>
</reference>
<dbReference type="AlphaFoldDB" id="A0A0F9Q4A1"/>
<dbReference type="EMBL" id="LAZR01001904">
    <property type="protein sequence ID" value="KKN37304.1"/>
    <property type="molecule type" value="Genomic_DNA"/>
</dbReference>
<gene>
    <name evidence="1" type="ORF">LCGC14_0765030</name>
</gene>
<organism evidence="1">
    <name type="scientific">marine sediment metagenome</name>
    <dbReference type="NCBI Taxonomy" id="412755"/>
    <lineage>
        <taxon>unclassified sequences</taxon>
        <taxon>metagenomes</taxon>
        <taxon>ecological metagenomes</taxon>
    </lineage>
</organism>
<protein>
    <submittedName>
        <fullName evidence="1">Uncharacterized protein</fullName>
    </submittedName>
</protein>
<evidence type="ECO:0000313" key="1">
    <source>
        <dbReference type="EMBL" id="KKN37304.1"/>
    </source>
</evidence>
<sequence>MSETRKRFLELKKQKQAERKRLKGMVVCRGKIERRGEKVKCEYALFPRKDAVDAVFTCHRCHTIHIMTVHGWRTLKEANASRIDKGDEQ</sequence>
<name>A0A0F9Q4A1_9ZZZZ</name>